<accession>K9VI23</accession>
<dbReference type="EMBL" id="CP003614">
    <property type="protein sequence ID" value="AFZ07137.1"/>
    <property type="molecule type" value="Genomic_DNA"/>
</dbReference>
<gene>
    <name evidence="1" type="ORF">Osc7112_2727</name>
</gene>
<protein>
    <submittedName>
        <fullName evidence="1">Uncharacterized protein</fullName>
    </submittedName>
</protein>
<proteinExistence type="predicted"/>
<keyword evidence="2" id="KW-1185">Reference proteome</keyword>
<reference evidence="1 2" key="1">
    <citation type="submission" date="2012-05" db="EMBL/GenBank/DDBJ databases">
        <title>Finished chromosome of genome of Oscillatoria sp. PCC 7112.</title>
        <authorList>
            <consortium name="US DOE Joint Genome Institute"/>
            <person name="Gugger M."/>
            <person name="Coursin T."/>
            <person name="Rippka R."/>
            <person name="Tandeau De Marsac N."/>
            <person name="Huntemann M."/>
            <person name="Wei C.-L."/>
            <person name="Han J."/>
            <person name="Detter J.C."/>
            <person name="Han C."/>
            <person name="Tapia R."/>
            <person name="Davenport K."/>
            <person name="Daligault H."/>
            <person name="Erkkila T."/>
            <person name="Gu W."/>
            <person name="Munk A.C.C."/>
            <person name="Teshima H."/>
            <person name="Xu Y."/>
            <person name="Chain P."/>
            <person name="Chen A."/>
            <person name="Krypides N."/>
            <person name="Mavromatis K."/>
            <person name="Markowitz V."/>
            <person name="Szeto E."/>
            <person name="Ivanova N."/>
            <person name="Mikhailova N."/>
            <person name="Ovchinnikova G."/>
            <person name="Pagani I."/>
            <person name="Pati A."/>
            <person name="Goodwin L."/>
            <person name="Peters L."/>
            <person name="Pitluck S."/>
            <person name="Woyke T."/>
            <person name="Kerfeld C."/>
        </authorList>
    </citation>
    <scope>NUCLEOTIDE SEQUENCE [LARGE SCALE GENOMIC DNA]</scope>
    <source>
        <strain evidence="1 2">PCC 7112</strain>
    </source>
</reference>
<sequence>MQVRSQPLGLRVILPAAILDKSCLFDCSDKLRNETQTSSNSLPHSSSLPLLICLQVDRINVTT</sequence>
<evidence type="ECO:0000313" key="1">
    <source>
        <dbReference type="EMBL" id="AFZ07137.1"/>
    </source>
</evidence>
<name>K9VI23_9CYAN</name>
<dbReference type="HOGENOM" id="CLU_2881542_0_0_3"/>
<dbReference type="KEGG" id="oni:Osc7112_2727"/>
<organism evidence="1 2">
    <name type="scientific">Phormidium nigroviride PCC 7112</name>
    <dbReference type="NCBI Taxonomy" id="179408"/>
    <lineage>
        <taxon>Bacteria</taxon>
        <taxon>Bacillati</taxon>
        <taxon>Cyanobacteriota</taxon>
        <taxon>Cyanophyceae</taxon>
        <taxon>Oscillatoriophycideae</taxon>
        <taxon>Oscillatoriales</taxon>
        <taxon>Oscillatoriaceae</taxon>
        <taxon>Phormidium</taxon>
    </lineage>
</organism>
<evidence type="ECO:0000313" key="2">
    <source>
        <dbReference type="Proteomes" id="UP000010478"/>
    </source>
</evidence>
<dbReference type="STRING" id="179408.Osc7112_2727"/>
<dbReference type="AlphaFoldDB" id="K9VI23"/>
<dbReference type="Proteomes" id="UP000010478">
    <property type="component" value="Chromosome"/>
</dbReference>